<evidence type="ECO:0000256" key="12">
    <source>
        <dbReference type="RuleBase" id="RU003484"/>
    </source>
</evidence>
<feature type="transmembrane region" description="Helical" evidence="10">
    <location>
        <begin position="152"/>
        <end position="171"/>
    </location>
</feature>
<keyword evidence="4 10" id="KW-0812">Transmembrane</keyword>
<dbReference type="EMBL" id="SHLI01000001">
    <property type="protein sequence ID" value="RZU97794.1"/>
    <property type="molecule type" value="Genomic_DNA"/>
</dbReference>
<dbReference type="SUPFAM" id="SSF103491">
    <property type="entry name" value="Preprotein translocase SecY subunit"/>
    <property type="match status" value="1"/>
</dbReference>
<dbReference type="GO" id="GO:0065002">
    <property type="term" value="P:intracellular protein transmembrane transport"/>
    <property type="evidence" value="ECO:0007669"/>
    <property type="project" value="UniProtKB-UniRule"/>
</dbReference>
<dbReference type="Gene3D" id="1.10.3370.10">
    <property type="entry name" value="SecY subunit domain"/>
    <property type="match status" value="1"/>
</dbReference>
<keyword evidence="5 10" id="KW-0653">Protein transport</keyword>
<dbReference type="HAMAP" id="MF_01465">
    <property type="entry name" value="SecY"/>
    <property type="match status" value="1"/>
</dbReference>
<reference evidence="14 15" key="1">
    <citation type="submission" date="2019-02" db="EMBL/GenBank/DDBJ databases">
        <title>Genomic Encyclopedia of Type Strains, Phase IV (KMG-IV): sequencing the most valuable type-strain genomes for metagenomic binning, comparative biology and taxonomic classification.</title>
        <authorList>
            <person name="Goeker M."/>
        </authorList>
    </citation>
    <scope>NUCLEOTIDE SEQUENCE [LARGE SCALE GENOMIC DNA]</scope>
    <source>
        <strain evidence="14 15">DSM 21056</strain>
    </source>
</reference>
<feature type="transmembrane region" description="Helical" evidence="10">
    <location>
        <begin position="396"/>
        <end position="414"/>
    </location>
</feature>
<keyword evidence="6 10" id="KW-1133">Transmembrane helix</keyword>
<comment type="similarity">
    <text evidence="2 10 13">Belongs to the SecY/SEC61-alpha family.</text>
</comment>
<dbReference type="PRINTS" id="PR00303">
    <property type="entry name" value="SECYTRNLCASE"/>
</dbReference>
<evidence type="ECO:0000256" key="4">
    <source>
        <dbReference type="ARBA" id="ARBA00022692"/>
    </source>
</evidence>
<feature type="transmembrane region" description="Helical" evidence="10">
    <location>
        <begin position="312"/>
        <end position="334"/>
    </location>
</feature>
<keyword evidence="7 10" id="KW-0811">Translocation</keyword>
<name>A0A4Q8CXY7_9GAMM</name>
<evidence type="ECO:0000256" key="2">
    <source>
        <dbReference type="ARBA" id="ARBA00005751"/>
    </source>
</evidence>
<dbReference type="InterPro" id="IPR026593">
    <property type="entry name" value="SecY"/>
</dbReference>
<dbReference type="RefSeq" id="WP_130502161.1">
    <property type="nucleotide sequence ID" value="NZ_SHLI01000001.1"/>
</dbReference>
<keyword evidence="15" id="KW-1185">Reference proteome</keyword>
<evidence type="ECO:0000256" key="6">
    <source>
        <dbReference type="ARBA" id="ARBA00022989"/>
    </source>
</evidence>
<organism evidence="14 15">
    <name type="scientific">Spiribacter vilamensis</name>
    <dbReference type="NCBI Taxonomy" id="531306"/>
    <lineage>
        <taxon>Bacteria</taxon>
        <taxon>Pseudomonadati</taxon>
        <taxon>Pseudomonadota</taxon>
        <taxon>Gammaproteobacteria</taxon>
        <taxon>Chromatiales</taxon>
        <taxon>Ectothiorhodospiraceae</taxon>
        <taxon>Spiribacter</taxon>
    </lineage>
</organism>
<dbReference type="GO" id="GO:0043952">
    <property type="term" value="P:protein transport by the Sec complex"/>
    <property type="evidence" value="ECO:0007669"/>
    <property type="project" value="UniProtKB-UniRule"/>
</dbReference>
<feature type="transmembrane region" description="Helical" evidence="10">
    <location>
        <begin position="120"/>
        <end position="140"/>
    </location>
</feature>
<protein>
    <recommendedName>
        <fullName evidence="9 10">Protein translocase subunit SecY</fullName>
    </recommendedName>
</protein>
<evidence type="ECO:0000256" key="5">
    <source>
        <dbReference type="ARBA" id="ARBA00022927"/>
    </source>
</evidence>
<dbReference type="PROSITE" id="PS00756">
    <property type="entry name" value="SECY_2"/>
    <property type="match status" value="1"/>
</dbReference>
<feature type="transmembrane region" description="Helical" evidence="10">
    <location>
        <begin position="212"/>
        <end position="233"/>
    </location>
</feature>
<dbReference type="OrthoDB" id="9809248at2"/>
<keyword evidence="8 10" id="KW-0472">Membrane</keyword>
<dbReference type="GO" id="GO:0006605">
    <property type="term" value="P:protein targeting"/>
    <property type="evidence" value="ECO:0007669"/>
    <property type="project" value="UniProtKB-UniRule"/>
</dbReference>
<evidence type="ECO:0000313" key="14">
    <source>
        <dbReference type="EMBL" id="RZU97794.1"/>
    </source>
</evidence>
<dbReference type="Pfam" id="PF00344">
    <property type="entry name" value="SecY"/>
    <property type="match status" value="1"/>
</dbReference>
<evidence type="ECO:0000256" key="9">
    <source>
        <dbReference type="ARBA" id="ARBA00039733"/>
    </source>
</evidence>
<dbReference type="Proteomes" id="UP000292298">
    <property type="component" value="Unassembled WGS sequence"/>
</dbReference>
<evidence type="ECO:0000256" key="7">
    <source>
        <dbReference type="ARBA" id="ARBA00023010"/>
    </source>
</evidence>
<dbReference type="FunFam" id="1.10.3370.10:FF:000001">
    <property type="entry name" value="Preprotein translocase subunit SecY"/>
    <property type="match status" value="1"/>
</dbReference>
<feature type="transmembrane region" description="Helical" evidence="10">
    <location>
        <begin position="24"/>
        <end position="45"/>
    </location>
</feature>
<dbReference type="InterPro" id="IPR002208">
    <property type="entry name" value="SecY/SEC61-alpha"/>
</dbReference>
<evidence type="ECO:0000256" key="1">
    <source>
        <dbReference type="ARBA" id="ARBA00004141"/>
    </source>
</evidence>
<feature type="transmembrane region" description="Helical" evidence="10">
    <location>
        <begin position="370"/>
        <end position="390"/>
    </location>
</feature>
<accession>A0A4Q8CXY7</accession>
<dbReference type="AlphaFoldDB" id="A0A4Q8CXY7"/>
<feature type="transmembrane region" description="Helical" evidence="10">
    <location>
        <begin position="183"/>
        <end position="200"/>
    </location>
</feature>
<dbReference type="NCBIfam" id="TIGR00967">
    <property type="entry name" value="3a0501s007"/>
    <property type="match status" value="1"/>
</dbReference>
<proteinExistence type="inferred from homology"/>
<feature type="transmembrane region" description="Helical" evidence="10">
    <location>
        <begin position="271"/>
        <end position="292"/>
    </location>
</feature>
<dbReference type="GO" id="GO:0005886">
    <property type="term" value="C:plasma membrane"/>
    <property type="evidence" value="ECO:0007669"/>
    <property type="project" value="UniProtKB-SubCell"/>
</dbReference>
<dbReference type="InterPro" id="IPR023201">
    <property type="entry name" value="SecY_dom_sf"/>
</dbReference>
<comment type="caution">
    <text evidence="14">The sequence shown here is derived from an EMBL/GenBank/DDBJ whole genome shotgun (WGS) entry which is preliminary data.</text>
</comment>
<evidence type="ECO:0000256" key="3">
    <source>
        <dbReference type="ARBA" id="ARBA00022448"/>
    </source>
</evidence>
<comment type="subcellular location">
    <subcellularLocation>
        <location evidence="10">Cell membrane</location>
        <topology evidence="10">Multi-pass membrane protein</topology>
    </subcellularLocation>
    <subcellularLocation>
        <location evidence="1 12">Membrane</location>
        <topology evidence="1 12">Multi-pass membrane protein</topology>
    </subcellularLocation>
</comment>
<evidence type="ECO:0000256" key="13">
    <source>
        <dbReference type="RuleBase" id="RU004349"/>
    </source>
</evidence>
<dbReference type="InterPro" id="IPR030659">
    <property type="entry name" value="SecY_CS"/>
</dbReference>
<comment type="function">
    <text evidence="10 11">The central subunit of the protein translocation channel SecYEG. Consists of two halves formed by TMs 1-5 and 6-10. These two domains form a lateral gate at the front which open onto the bilayer between TMs 2 and 7, and are clamped together by SecE at the back. The channel is closed by both a pore ring composed of hydrophobic SecY resides and a short helix (helix 2A) on the extracellular side of the membrane which forms a plug. The plug probably moves laterally to allow the channel to open. The ring and the pore may move independently.</text>
</comment>
<gene>
    <name evidence="10" type="primary">secY</name>
    <name evidence="14" type="ORF">EV698_0023</name>
</gene>
<comment type="subunit">
    <text evidence="10">Component of the Sec protein translocase complex. Heterotrimer consisting of SecY, SecE and SecG subunits. The heterotrimers can form oligomers, although 1 heterotrimer is thought to be able to translocate proteins. Interacts with the ribosome. Interacts with SecDF, and other proteins may be involved. Interacts with SecA.</text>
</comment>
<dbReference type="PROSITE" id="PS00755">
    <property type="entry name" value="SECY_1"/>
    <property type="match status" value="1"/>
</dbReference>
<evidence type="ECO:0000256" key="8">
    <source>
        <dbReference type="ARBA" id="ARBA00023136"/>
    </source>
</evidence>
<keyword evidence="3 10" id="KW-0813">Transport</keyword>
<dbReference type="PANTHER" id="PTHR10906">
    <property type="entry name" value="SECY/SEC61-ALPHA FAMILY MEMBER"/>
    <property type="match status" value="1"/>
</dbReference>
<evidence type="ECO:0000256" key="11">
    <source>
        <dbReference type="RuleBase" id="RU000537"/>
    </source>
</evidence>
<keyword evidence="10" id="KW-1003">Cell membrane</keyword>
<evidence type="ECO:0000256" key="10">
    <source>
        <dbReference type="HAMAP-Rule" id="MF_01465"/>
    </source>
</evidence>
<sequence>MAGPSANAGSLGGVGRLTEVRQRLTFVVIALVIYRLGAHITIPGIDQGALADMFEQQSGTILDMFNMFSGGALGRLSIFALGVMPYISASIIMQLMTAVVPKLKQLRSEGEQGRRAITKYTRYGTLGLALFQGIGITVALQNQGVVLNPGPMFVFIGTTTLVTGTMFLMWLGEQITERGIGNGISLIIFAGIVAGLPSALGGTLELTRTGELGIPTVLLLLVLAVSVIWFIVFMERGQRRITINYARRQQGRKMYAGQTSHLPLKINMAGVIPAIFASSIILFPATIGQWFGEMEGFAWMQRLGQTLSPGQPLYITFYAAAIIFFCFFYTALVFNSRDTADNLKRSGAFIPGVRPGEQTSRYIDKVMTRLTLVGAGYITAVCLLPEFLILYLNVPFYFGGTALLIIVVVVMDFMSQLQAHLVSHQYEPLMKKANLQAHGRGGGSGLAR</sequence>
<dbReference type="PIRSF" id="PIRSF004557">
    <property type="entry name" value="SecY"/>
    <property type="match status" value="1"/>
</dbReference>
<feature type="transmembrane region" description="Helical" evidence="10">
    <location>
        <begin position="76"/>
        <end position="100"/>
    </location>
</feature>
<evidence type="ECO:0000313" key="15">
    <source>
        <dbReference type="Proteomes" id="UP000292298"/>
    </source>
</evidence>